<organism evidence="1 2">
    <name type="scientific">Bacillus subtilis</name>
    <dbReference type="NCBI Taxonomy" id="1423"/>
    <lineage>
        <taxon>Bacteria</taxon>
        <taxon>Bacillati</taxon>
        <taxon>Bacillota</taxon>
        <taxon>Bacilli</taxon>
        <taxon>Bacillales</taxon>
        <taxon>Bacillaceae</taxon>
        <taxon>Bacillus</taxon>
    </lineage>
</organism>
<dbReference type="AlphaFoldDB" id="A0A0D1IPC8"/>
<dbReference type="Proteomes" id="UP000032247">
    <property type="component" value="Unassembled WGS sequence"/>
</dbReference>
<sequence>MIVRMFCEGATFHTCSSSFRVFEYCTGLIHENQKGGM</sequence>
<reference evidence="1 2" key="1">
    <citation type="submission" date="2014-12" db="EMBL/GenBank/DDBJ databases">
        <title>Comparative genome analysis of Bacillus coagulans HM-08, Clostridium butyricum HM-68, Bacillus subtilis HM-66 and Bacillus licheniformis BL-09.</title>
        <authorList>
            <person name="Zhang H."/>
        </authorList>
    </citation>
    <scope>NUCLEOTIDE SEQUENCE [LARGE SCALE GENOMIC DNA]</scope>
    <source>
        <strain evidence="1 2">HM-66</strain>
    </source>
</reference>
<gene>
    <name evidence="1" type="ORF">SC09_Contig24orf00058</name>
</gene>
<dbReference type="EMBL" id="JXBC01000003">
    <property type="protein sequence ID" value="KIU11173.1"/>
    <property type="molecule type" value="Genomic_DNA"/>
</dbReference>
<accession>A0A0D1IPC8</accession>
<proteinExistence type="predicted"/>
<evidence type="ECO:0000313" key="1">
    <source>
        <dbReference type="EMBL" id="KIU11173.1"/>
    </source>
</evidence>
<comment type="caution">
    <text evidence="1">The sequence shown here is derived from an EMBL/GenBank/DDBJ whole genome shotgun (WGS) entry which is preliminary data.</text>
</comment>
<name>A0A0D1IPC8_BACIU</name>
<evidence type="ECO:0000313" key="2">
    <source>
        <dbReference type="Proteomes" id="UP000032247"/>
    </source>
</evidence>
<protein>
    <submittedName>
        <fullName evidence="1">Uncharacterized protein</fullName>
    </submittedName>
</protein>